<protein>
    <submittedName>
        <fullName evidence="2">Uncharacterized protein</fullName>
    </submittedName>
</protein>
<evidence type="ECO:0000313" key="3">
    <source>
        <dbReference type="Proteomes" id="UP000461730"/>
    </source>
</evidence>
<feature type="transmembrane region" description="Helical" evidence="1">
    <location>
        <begin position="110"/>
        <end position="143"/>
    </location>
</feature>
<keyword evidence="1" id="KW-1133">Transmembrane helix</keyword>
<accession>A0A7K1U2Y5</accession>
<dbReference type="RefSeq" id="WP_157306161.1">
    <property type="nucleotide sequence ID" value="NZ_WRXN01000004.1"/>
</dbReference>
<keyword evidence="1" id="KW-0472">Membrane</keyword>
<organism evidence="2 3">
    <name type="scientific">Chitinophaga tropicalis</name>
    <dbReference type="NCBI Taxonomy" id="2683588"/>
    <lineage>
        <taxon>Bacteria</taxon>
        <taxon>Pseudomonadati</taxon>
        <taxon>Bacteroidota</taxon>
        <taxon>Chitinophagia</taxon>
        <taxon>Chitinophagales</taxon>
        <taxon>Chitinophagaceae</taxon>
        <taxon>Chitinophaga</taxon>
    </lineage>
</organism>
<keyword evidence="3" id="KW-1185">Reference proteome</keyword>
<feature type="transmembrane region" description="Helical" evidence="1">
    <location>
        <begin position="6"/>
        <end position="26"/>
    </location>
</feature>
<comment type="caution">
    <text evidence="2">The sequence shown here is derived from an EMBL/GenBank/DDBJ whole genome shotgun (WGS) entry which is preliminary data.</text>
</comment>
<dbReference type="AlphaFoldDB" id="A0A7K1U2Y5"/>
<evidence type="ECO:0000256" key="1">
    <source>
        <dbReference type="SAM" id="Phobius"/>
    </source>
</evidence>
<feature type="transmembrane region" description="Helical" evidence="1">
    <location>
        <begin position="33"/>
        <end position="51"/>
    </location>
</feature>
<reference evidence="2 3" key="1">
    <citation type="submission" date="2019-12" db="EMBL/GenBank/DDBJ databases">
        <title>Chitinophaga sp. strain ysch24 (GDMCC 1.1355), whole genome shotgun sequence.</title>
        <authorList>
            <person name="Zhang X."/>
        </authorList>
    </citation>
    <scope>NUCLEOTIDE SEQUENCE [LARGE SCALE GENOMIC DNA]</scope>
    <source>
        <strain evidence="3">ysch24</strain>
    </source>
</reference>
<evidence type="ECO:0000313" key="2">
    <source>
        <dbReference type="EMBL" id="MVT08734.1"/>
    </source>
</evidence>
<feature type="transmembrane region" description="Helical" evidence="1">
    <location>
        <begin position="84"/>
        <end position="104"/>
    </location>
</feature>
<keyword evidence="1" id="KW-0812">Transmembrane</keyword>
<sequence length="165" mass="17939">MRGNIFSTAYMLSNFVAVLIVFICLIKPVLGRMCMSLIFIGASVVNAVISISHPEIYSTYADVAALQIYVDFINGFFSRHITTFILFIAAGQVLIGLALVWKGLPEKLGLAGAIIFLLAISPLGAGSAFPCSLLLALACIFLIREKKIIPWPLSILHPEKKTVKI</sequence>
<dbReference type="Proteomes" id="UP000461730">
    <property type="component" value="Unassembled WGS sequence"/>
</dbReference>
<name>A0A7K1U2Y5_9BACT</name>
<proteinExistence type="predicted"/>
<dbReference type="EMBL" id="WRXN01000004">
    <property type="protein sequence ID" value="MVT08734.1"/>
    <property type="molecule type" value="Genomic_DNA"/>
</dbReference>
<gene>
    <name evidence="2" type="ORF">GO493_10710</name>
</gene>